<dbReference type="PRINTS" id="PR00700">
    <property type="entry name" value="PRTYPHPHTASE"/>
</dbReference>
<dbReference type="AlphaFoldDB" id="A0A2A6CIR3"/>
<dbReference type="InterPro" id="IPR029021">
    <property type="entry name" value="Prot-tyrosine_phosphatase-like"/>
</dbReference>
<keyword evidence="2" id="KW-1185">Reference proteome</keyword>
<dbReference type="GO" id="GO:0008045">
    <property type="term" value="P:motor neuron axon guidance"/>
    <property type="evidence" value="ECO:0000318"/>
    <property type="project" value="GO_Central"/>
</dbReference>
<gene>
    <name evidence="1" type="primary">WBGene00278543</name>
</gene>
<evidence type="ECO:0000313" key="2">
    <source>
        <dbReference type="Proteomes" id="UP000005239"/>
    </source>
</evidence>
<dbReference type="FunFam" id="3.90.190.10:FF:000411">
    <property type="entry name" value="Predicted protein"/>
    <property type="match status" value="1"/>
</dbReference>
<accession>A0A8R1UWY5</accession>
<dbReference type="Proteomes" id="UP000005239">
    <property type="component" value="Unassembled WGS sequence"/>
</dbReference>
<dbReference type="Gene3D" id="3.90.190.10">
    <property type="entry name" value="Protein tyrosine phosphatase superfamily"/>
    <property type="match status" value="1"/>
</dbReference>
<dbReference type="SMART" id="SM00404">
    <property type="entry name" value="PTPc_motif"/>
    <property type="match status" value="1"/>
</dbReference>
<dbReference type="SUPFAM" id="SSF52799">
    <property type="entry name" value="(Phosphotyrosine protein) phosphatases II"/>
    <property type="match status" value="1"/>
</dbReference>
<dbReference type="CDD" id="cd00047">
    <property type="entry name" value="PTPc"/>
    <property type="match status" value="1"/>
</dbReference>
<dbReference type="PROSITE" id="PS50056">
    <property type="entry name" value="TYR_PHOSPHATASE_2"/>
    <property type="match status" value="1"/>
</dbReference>
<dbReference type="SMART" id="SM00194">
    <property type="entry name" value="PTPc"/>
    <property type="match status" value="1"/>
</dbReference>
<protein>
    <submittedName>
        <fullName evidence="1">Uncharacterized protein</fullName>
    </submittedName>
</protein>
<dbReference type="EnsemblMetazoa" id="PPA40174a.1">
    <property type="protein sequence ID" value="PPA40174a.1"/>
    <property type="gene ID" value="WBGene00278543"/>
</dbReference>
<evidence type="ECO:0000313" key="1">
    <source>
        <dbReference type="EnsemblMetazoa" id="PPA40174a.1"/>
    </source>
</evidence>
<dbReference type="InterPro" id="IPR000242">
    <property type="entry name" value="PTP_cat"/>
</dbReference>
<dbReference type="OrthoDB" id="6058203at2759"/>
<dbReference type="PANTHER" id="PTHR46163">
    <property type="entry name" value="TYROSINE-PROTEIN PHOSPHATASE-RELATED"/>
    <property type="match status" value="1"/>
</dbReference>
<name>A0A2A6CIR3_PRIPA</name>
<dbReference type="PROSITE" id="PS00383">
    <property type="entry name" value="TYR_PHOSPHATASE_1"/>
    <property type="match status" value="1"/>
</dbReference>
<dbReference type="GO" id="GO:0007165">
    <property type="term" value="P:signal transduction"/>
    <property type="evidence" value="ECO:0000318"/>
    <property type="project" value="GO_Central"/>
</dbReference>
<proteinExistence type="predicted"/>
<dbReference type="InterPro" id="IPR052782">
    <property type="entry name" value="Oocyte-zygote_transition_reg"/>
</dbReference>
<accession>A0A2A6CIR3</accession>
<dbReference type="Pfam" id="PF00102">
    <property type="entry name" value="Y_phosphatase"/>
    <property type="match status" value="1"/>
</dbReference>
<reference evidence="2" key="1">
    <citation type="journal article" date="2008" name="Nat. Genet.">
        <title>The Pristionchus pacificus genome provides a unique perspective on nematode lifestyle and parasitism.</title>
        <authorList>
            <person name="Dieterich C."/>
            <person name="Clifton S.W."/>
            <person name="Schuster L.N."/>
            <person name="Chinwalla A."/>
            <person name="Delehaunty K."/>
            <person name="Dinkelacker I."/>
            <person name="Fulton L."/>
            <person name="Fulton R."/>
            <person name="Godfrey J."/>
            <person name="Minx P."/>
            <person name="Mitreva M."/>
            <person name="Roeseler W."/>
            <person name="Tian H."/>
            <person name="Witte H."/>
            <person name="Yang S.P."/>
            <person name="Wilson R.K."/>
            <person name="Sommer R.J."/>
        </authorList>
    </citation>
    <scope>NUCLEOTIDE SEQUENCE [LARGE SCALE GENOMIC DNA]</scope>
    <source>
        <strain evidence="2">PS312</strain>
    </source>
</reference>
<organism evidence="1 2">
    <name type="scientific">Pristionchus pacificus</name>
    <name type="common">Parasitic nematode worm</name>
    <dbReference type="NCBI Taxonomy" id="54126"/>
    <lineage>
        <taxon>Eukaryota</taxon>
        <taxon>Metazoa</taxon>
        <taxon>Ecdysozoa</taxon>
        <taxon>Nematoda</taxon>
        <taxon>Chromadorea</taxon>
        <taxon>Rhabditida</taxon>
        <taxon>Rhabditina</taxon>
        <taxon>Diplogasteromorpha</taxon>
        <taxon>Diplogasteroidea</taxon>
        <taxon>Neodiplogasteridae</taxon>
        <taxon>Pristionchus</taxon>
    </lineage>
</organism>
<dbReference type="PROSITE" id="PS50055">
    <property type="entry name" value="TYR_PHOSPHATASE_PTP"/>
    <property type="match status" value="1"/>
</dbReference>
<dbReference type="InterPro" id="IPR016130">
    <property type="entry name" value="Tyr_Pase_AS"/>
</dbReference>
<reference evidence="1" key="2">
    <citation type="submission" date="2022-06" db="UniProtKB">
        <authorList>
            <consortium name="EnsemblMetazoa"/>
        </authorList>
    </citation>
    <scope>IDENTIFICATION</scope>
    <source>
        <strain evidence="1">PS312</strain>
    </source>
</reference>
<dbReference type="GO" id="GO:0004725">
    <property type="term" value="F:protein tyrosine phosphatase activity"/>
    <property type="evidence" value="ECO:0000318"/>
    <property type="project" value="GO_Central"/>
</dbReference>
<sequence>MSSEKSREARNWADWVLNSGWRAIANQFDETVDWYTVSNESKAFDDNQDKCRYYNVGCFDWNRIVLKDRSPHNDFYHANSVYLKGDDHFHVIAAQGPLYNTTDEFWELIYQEKVSTIVQLCNFTEGPERTRCSEYWPKKNKRTFGDYTVSLEKEDLIDENVPDVQLRTFTVRKEGESESHMVNHIFYKKWPDYSVPQTVTPLITIVRWLEENGGMGKESPILVHCLAGIGRTGTLIVTLMGLRSIRTTNQLEEPSNFVMELAKELRRHRDGSIQTSQQYIYAHSALIKLFAIEGLIEDDDRVKNFRYVNAPVF</sequence>
<dbReference type="InterPro" id="IPR000387">
    <property type="entry name" value="Tyr_Pase_dom"/>
</dbReference>
<dbReference type="InterPro" id="IPR003595">
    <property type="entry name" value="Tyr_Pase_cat"/>
</dbReference>